<sequence>LFSISLHVSYIYSTILLLRYVAADRFLGSVVKLLSKISRILLSFLFVFFVFWMTYAVTILLLTGEVVEPIHIPWKFFSNGAFEIFAEVEGEVKEGKITSCTNTTDMSPETAVDCIIRTWLIPVSL</sequence>
<keyword evidence="1" id="KW-0472">Membrane</keyword>
<evidence type="ECO:0000313" key="2">
    <source>
        <dbReference type="EMBL" id="GMT03544.1"/>
    </source>
</evidence>
<dbReference type="PANTHER" id="PTHR13800:SF43">
    <property type="entry name" value="ION_TRANS DOMAIN-CONTAINING PROTEIN"/>
    <property type="match status" value="1"/>
</dbReference>
<dbReference type="GO" id="GO:0030001">
    <property type="term" value="P:metal ion transport"/>
    <property type="evidence" value="ECO:0007669"/>
    <property type="project" value="TreeGrafter"/>
</dbReference>
<keyword evidence="1" id="KW-1133">Transmembrane helix</keyword>
<accession>A0AAV5U9J7</accession>
<feature type="non-terminal residue" evidence="2">
    <location>
        <position position="125"/>
    </location>
</feature>
<dbReference type="GO" id="GO:0005886">
    <property type="term" value="C:plasma membrane"/>
    <property type="evidence" value="ECO:0007669"/>
    <property type="project" value="TreeGrafter"/>
</dbReference>
<organism evidence="2 3">
    <name type="scientific">Pristionchus entomophagus</name>
    <dbReference type="NCBI Taxonomy" id="358040"/>
    <lineage>
        <taxon>Eukaryota</taxon>
        <taxon>Metazoa</taxon>
        <taxon>Ecdysozoa</taxon>
        <taxon>Nematoda</taxon>
        <taxon>Chromadorea</taxon>
        <taxon>Rhabditida</taxon>
        <taxon>Rhabditina</taxon>
        <taxon>Diplogasteromorpha</taxon>
        <taxon>Diplogasteroidea</taxon>
        <taxon>Neodiplogasteridae</taxon>
        <taxon>Pristionchus</taxon>
    </lineage>
</organism>
<dbReference type="PANTHER" id="PTHR13800">
    <property type="entry name" value="TRANSIENT RECEPTOR POTENTIAL CATION CHANNEL, SUBFAMILY M, MEMBER 6"/>
    <property type="match status" value="1"/>
</dbReference>
<feature type="transmembrane region" description="Helical" evidence="1">
    <location>
        <begin position="40"/>
        <end position="62"/>
    </location>
</feature>
<dbReference type="InterPro" id="IPR050927">
    <property type="entry name" value="TRPM"/>
</dbReference>
<dbReference type="AlphaFoldDB" id="A0AAV5U9J7"/>
<feature type="non-terminal residue" evidence="2">
    <location>
        <position position="1"/>
    </location>
</feature>
<evidence type="ECO:0000256" key="1">
    <source>
        <dbReference type="SAM" id="Phobius"/>
    </source>
</evidence>
<gene>
    <name evidence="2" type="ORF">PENTCL1PPCAC_25718</name>
</gene>
<dbReference type="Proteomes" id="UP001432027">
    <property type="component" value="Unassembled WGS sequence"/>
</dbReference>
<keyword evidence="1" id="KW-0812">Transmembrane</keyword>
<reference evidence="2" key="1">
    <citation type="submission" date="2023-10" db="EMBL/GenBank/DDBJ databases">
        <title>Genome assembly of Pristionchus species.</title>
        <authorList>
            <person name="Yoshida K."/>
            <person name="Sommer R.J."/>
        </authorList>
    </citation>
    <scope>NUCLEOTIDE SEQUENCE</scope>
    <source>
        <strain evidence="2">RS0144</strain>
    </source>
</reference>
<dbReference type="EMBL" id="BTSX01000006">
    <property type="protein sequence ID" value="GMT03544.1"/>
    <property type="molecule type" value="Genomic_DNA"/>
</dbReference>
<evidence type="ECO:0000313" key="3">
    <source>
        <dbReference type="Proteomes" id="UP001432027"/>
    </source>
</evidence>
<proteinExistence type="predicted"/>
<comment type="caution">
    <text evidence="2">The sequence shown here is derived from an EMBL/GenBank/DDBJ whole genome shotgun (WGS) entry which is preliminary data.</text>
</comment>
<keyword evidence="3" id="KW-1185">Reference proteome</keyword>
<dbReference type="GO" id="GO:0005261">
    <property type="term" value="F:monoatomic cation channel activity"/>
    <property type="evidence" value="ECO:0007669"/>
    <property type="project" value="TreeGrafter"/>
</dbReference>
<protein>
    <recommendedName>
        <fullName evidence="4">Ion channel</fullName>
    </recommendedName>
</protein>
<evidence type="ECO:0008006" key="4">
    <source>
        <dbReference type="Google" id="ProtNLM"/>
    </source>
</evidence>
<name>A0AAV5U9J7_9BILA</name>
<feature type="transmembrane region" description="Helical" evidence="1">
    <location>
        <begin position="6"/>
        <end position="28"/>
    </location>
</feature>